<dbReference type="PANTHER" id="PTHR35895">
    <property type="entry name" value="CHROMOSOME 16, WHOLE GENOME SHOTGUN SEQUENCE"/>
    <property type="match status" value="1"/>
</dbReference>
<evidence type="ECO:0000313" key="3">
    <source>
        <dbReference type="EMBL" id="KAK4184341.1"/>
    </source>
</evidence>
<dbReference type="AlphaFoldDB" id="A0AAN7AD98"/>
<dbReference type="Proteomes" id="UP001302126">
    <property type="component" value="Unassembled WGS sequence"/>
</dbReference>
<gene>
    <name evidence="3" type="ORF">QBC35DRAFT_535040</name>
</gene>
<organism evidence="3 4">
    <name type="scientific">Podospora australis</name>
    <dbReference type="NCBI Taxonomy" id="1536484"/>
    <lineage>
        <taxon>Eukaryota</taxon>
        <taxon>Fungi</taxon>
        <taxon>Dikarya</taxon>
        <taxon>Ascomycota</taxon>
        <taxon>Pezizomycotina</taxon>
        <taxon>Sordariomycetes</taxon>
        <taxon>Sordariomycetidae</taxon>
        <taxon>Sordariales</taxon>
        <taxon>Podosporaceae</taxon>
        <taxon>Podospora</taxon>
    </lineage>
</organism>
<dbReference type="Pfam" id="PF12505">
    <property type="entry name" value="DUF3712"/>
    <property type="match status" value="1"/>
</dbReference>
<keyword evidence="2" id="KW-1133">Transmembrane helix</keyword>
<evidence type="ECO:0000313" key="4">
    <source>
        <dbReference type="Proteomes" id="UP001302126"/>
    </source>
</evidence>
<proteinExistence type="predicted"/>
<name>A0AAN7AD98_9PEZI</name>
<feature type="transmembrane region" description="Helical" evidence="2">
    <location>
        <begin position="60"/>
        <end position="86"/>
    </location>
</feature>
<reference evidence="3" key="1">
    <citation type="journal article" date="2023" name="Mol. Phylogenet. Evol.">
        <title>Genome-scale phylogeny and comparative genomics of the fungal order Sordariales.</title>
        <authorList>
            <person name="Hensen N."/>
            <person name="Bonometti L."/>
            <person name="Westerberg I."/>
            <person name="Brannstrom I.O."/>
            <person name="Guillou S."/>
            <person name="Cros-Aarteil S."/>
            <person name="Calhoun S."/>
            <person name="Haridas S."/>
            <person name="Kuo A."/>
            <person name="Mondo S."/>
            <person name="Pangilinan J."/>
            <person name="Riley R."/>
            <person name="LaButti K."/>
            <person name="Andreopoulos B."/>
            <person name="Lipzen A."/>
            <person name="Chen C."/>
            <person name="Yan M."/>
            <person name="Daum C."/>
            <person name="Ng V."/>
            <person name="Clum A."/>
            <person name="Steindorff A."/>
            <person name="Ohm R.A."/>
            <person name="Martin F."/>
            <person name="Silar P."/>
            <person name="Natvig D.O."/>
            <person name="Lalanne C."/>
            <person name="Gautier V."/>
            <person name="Ament-Velasquez S.L."/>
            <person name="Kruys A."/>
            <person name="Hutchinson M.I."/>
            <person name="Powell A.J."/>
            <person name="Barry K."/>
            <person name="Miller A.N."/>
            <person name="Grigoriev I.V."/>
            <person name="Debuchy R."/>
            <person name="Gladieux P."/>
            <person name="Hiltunen Thoren M."/>
            <person name="Johannesson H."/>
        </authorList>
    </citation>
    <scope>NUCLEOTIDE SEQUENCE</scope>
    <source>
        <strain evidence="3">PSN309</strain>
    </source>
</reference>
<dbReference type="EMBL" id="MU864493">
    <property type="protein sequence ID" value="KAK4184341.1"/>
    <property type="molecule type" value="Genomic_DNA"/>
</dbReference>
<sequence>MASTTLTPATAPAPGATPARQHADNASAISSFGDGVHEKGDTVGLTKWQKVKRHFWRFKWWYLLGLVIFLAILLPILFKVIIPVIIRNIVDDQELPVRGGILTAESPSQLRMKLDTMLDTPLGVKIDPMSLKLQMPAADGNDKDHPDAPFLTLELPEQHINGDTEVIIPEQVVTVADQAQLTAWFNDFFEKEEADLRVIARGMTAHLGALKYKVDLQKTIKVQGLNYLKGFGTTSMSFMIPPDKDGNNIRGTLNIPNAGVLTLGLGTLSFHLRSGKVDLGLVTVPNLSLKPGNNSAEFSGRFYFDQLVPNLSEILESQREAIKEGYLEIFATGNNTIAKDGSHIKYLERVLNSKAIPFRVPVISLLMDVVSGFLAGGGEGGGPQGQLLETLGAVVGNTTLLEGMLGHFEQASPMVEGENGNENGTVVERREMGDVVRKAKRSMQMNLIRLGLRSMRSSMR</sequence>
<feature type="compositionally biased region" description="Low complexity" evidence="1">
    <location>
        <begin position="1"/>
        <end position="19"/>
    </location>
</feature>
<dbReference type="InterPro" id="IPR022185">
    <property type="entry name" value="DUF3712"/>
</dbReference>
<keyword evidence="2" id="KW-0812">Transmembrane</keyword>
<evidence type="ECO:0000256" key="1">
    <source>
        <dbReference type="SAM" id="MobiDB-lite"/>
    </source>
</evidence>
<protein>
    <submittedName>
        <fullName evidence="3">Uncharacterized protein</fullName>
    </submittedName>
</protein>
<comment type="caution">
    <text evidence="3">The sequence shown here is derived from an EMBL/GenBank/DDBJ whole genome shotgun (WGS) entry which is preliminary data.</text>
</comment>
<dbReference type="InterPro" id="IPR046368">
    <property type="entry name" value="Tag1"/>
</dbReference>
<reference evidence="3" key="2">
    <citation type="submission" date="2023-05" db="EMBL/GenBank/DDBJ databases">
        <authorList>
            <consortium name="Lawrence Berkeley National Laboratory"/>
            <person name="Steindorff A."/>
            <person name="Hensen N."/>
            <person name="Bonometti L."/>
            <person name="Westerberg I."/>
            <person name="Brannstrom I.O."/>
            <person name="Guillou S."/>
            <person name="Cros-Aarteil S."/>
            <person name="Calhoun S."/>
            <person name="Haridas S."/>
            <person name="Kuo A."/>
            <person name="Mondo S."/>
            <person name="Pangilinan J."/>
            <person name="Riley R."/>
            <person name="Labutti K."/>
            <person name="Andreopoulos B."/>
            <person name="Lipzen A."/>
            <person name="Chen C."/>
            <person name="Yanf M."/>
            <person name="Daum C."/>
            <person name="Ng V."/>
            <person name="Clum A."/>
            <person name="Ohm R."/>
            <person name="Martin F."/>
            <person name="Silar P."/>
            <person name="Natvig D."/>
            <person name="Lalanne C."/>
            <person name="Gautier V."/>
            <person name="Ament-Velasquez S.L."/>
            <person name="Kruys A."/>
            <person name="Hutchinson M.I."/>
            <person name="Powell A.J."/>
            <person name="Barry K."/>
            <person name="Miller A.N."/>
            <person name="Grigoriev I.V."/>
            <person name="Debuchy R."/>
            <person name="Gladieux P."/>
            <person name="Thoren M.H."/>
            <person name="Johannesson H."/>
        </authorList>
    </citation>
    <scope>NUCLEOTIDE SEQUENCE</scope>
    <source>
        <strain evidence="3">PSN309</strain>
    </source>
</reference>
<feature type="region of interest" description="Disordered" evidence="1">
    <location>
        <begin position="1"/>
        <end position="21"/>
    </location>
</feature>
<dbReference type="PANTHER" id="PTHR35895:SF2">
    <property type="match status" value="1"/>
</dbReference>
<dbReference type="GO" id="GO:0000329">
    <property type="term" value="C:fungal-type vacuole membrane"/>
    <property type="evidence" value="ECO:0007669"/>
    <property type="project" value="InterPro"/>
</dbReference>
<keyword evidence="2" id="KW-0472">Membrane</keyword>
<keyword evidence="4" id="KW-1185">Reference proteome</keyword>
<evidence type="ECO:0000256" key="2">
    <source>
        <dbReference type="SAM" id="Phobius"/>
    </source>
</evidence>
<accession>A0AAN7AD98</accession>